<dbReference type="GO" id="GO:0005882">
    <property type="term" value="C:intermediate filament"/>
    <property type="evidence" value="ECO:0007669"/>
    <property type="project" value="UniProtKB-KW"/>
</dbReference>
<dbReference type="InterPro" id="IPR002957">
    <property type="entry name" value="Keratin_I"/>
</dbReference>
<dbReference type="PANTHER" id="PTHR23239:SF367">
    <property type="entry name" value="KERATIN 15-RELATED"/>
    <property type="match status" value="1"/>
</dbReference>
<dbReference type="FunFam" id="1.20.5.1160:FF:000002">
    <property type="entry name" value="Type I keratin 10"/>
    <property type="match status" value="1"/>
</dbReference>
<organism evidence="7">
    <name type="scientific">Nothobranchius kuhntae</name>
    <name type="common">Beira killifish</name>
    <dbReference type="NCBI Taxonomy" id="321403"/>
    <lineage>
        <taxon>Eukaryota</taxon>
        <taxon>Metazoa</taxon>
        <taxon>Chordata</taxon>
        <taxon>Craniata</taxon>
        <taxon>Vertebrata</taxon>
        <taxon>Euteleostomi</taxon>
        <taxon>Actinopterygii</taxon>
        <taxon>Neopterygii</taxon>
        <taxon>Teleostei</taxon>
        <taxon>Neoteleostei</taxon>
        <taxon>Acanthomorphata</taxon>
        <taxon>Ovalentaria</taxon>
        <taxon>Atherinomorphae</taxon>
        <taxon>Cyprinodontiformes</taxon>
        <taxon>Nothobranchiidae</taxon>
        <taxon>Nothobranchius</taxon>
    </lineage>
</organism>
<evidence type="ECO:0000256" key="1">
    <source>
        <dbReference type="ARBA" id="ARBA00022744"/>
    </source>
</evidence>
<name>A0A1A8HT02_NOTKU</name>
<dbReference type="Gene3D" id="1.20.5.1160">
    <property type="entry name" value="Vasodilator-stimulated phosphoprotein"/>
    <property type="match status" value="1"/>
</dbReference>
<dbReference type="Gene3D" id="1.20.5.500">
    <property type="entry name" value="Single helix bin"/>
    <property type="match status" value="1"/>
</dbReference>
<evidence type="ECO:0000259" key="6">
    <source>
        <dbReference type="PROSITE" id="PS51842"/>
    </source>
</evidence>
<gene>
    <name evidence="7" type="primary">ZGC:92533</name>
</gene>
<proteinExistence type="predicted"/>
<dbReference type="PRINTS" id="PR01248">
    <property type="entry name" value="TYPE1KERATIN"/>
</dbReference>
<dbReference type="PANTHER" id="PTHR23239">
    <property type="entry name" value="INTERMEDIATE FILAMENT"/>
    <property type="match status" value="1"/>
</dbReference>
<evidence type="ECO:0000256" key="3">
    <source>
        <dbReference type="ARBA" id="ARBA00023054"/>
    </source>
</evidence>
<dbReference type="EMBL" id="HAED01001665">
    <property type="protein sequence ID" value="SBQ87510.1"/>
    <property type="molecule type" value="Transcribed_RNA"/>
</dbReference>
<dbReference type="FunFam" id="1.20.5.170:FF:000002">
    <property type="entry name" value="Type I keratin KA11"/>
    <property type="match status" value="1"/>
</dbReference>
<dbReference type="PROSITE" id="PS51842">
    <property type="entry name" value="IF_ROD_2"/>
    <property type="match status" value="1"/>
</dbReference>
<evidence type="ECO:0000256" key="5">
    <source>
        <dbReference type="SAM" id="MobiDB-lite"/>
    </source>
</evidence>
<keyword evidence="1" id="KW-0416">Keratin</keyword>
<feature type="coiled-coil region" evidence="4">
    <location>
        <begin position="299"/>
        <end position="386"/>
    </location>
</feature>
<dbReference type="AlphaFoldDB" id="A0A1A8HT02"/>
<feature type="region of interest" description="Disordered" evidence="5">
    <location>
        <begin position="1"/>
        <end position="33"/>
    </location>
</feature>
<reference evidence="7" key="1">
    <citation type="submission" date="2016-05" db="EMBL/GenBank/DDBJ databases">
        <authorList>
            <person name="Lavstsen T."/>
            <person name="Jespersen J.S."/>
        </authorList>
    </citation>
    <scope>NUCLEOTIDE SEQUENCE</scope>
    <source>
        <tissue evidence="7">Brain</tissue>
    </source>
</reference>
<dbReference type="Gene3D" id="1.20.5.170">
    <property type="match status" value="1"/>
</dbReference>
<accession>A0A1A8HT02</accession>
<evidence type="ECO:0000313" key="7">
    <source>
        <dbReference type="EMBL" id="SBQ87510.1"/>
    </source>
</evidence>
<evidence type="ECO:0000256" key="2">
    <source>
        <dbReference type="ARBA" id="ARBA00022754"/>
    </source>
</evidence>
<dbReference type="SUPFAM" id="SSF64593">
    <property type="entry name" value="Intermediate filament protein, coiled coil region"/>
    <property type="match status" value="2"/>
</dbReference>
<evidence type="ECO:0000256" key="4">
    <source>
        <dbReference type="SAM" id="Coils"/>
    </source>
</evidence>
<feature type="region of interest" description="Disordered" evidence="5">
    <location>
        <begin position="396"/>
        <end position="419"/>
    </location>
</feature>
<dbReference type="SMART" id="SM01391">
    <property type="entry name" value="Filament"/>
    <property type="match status" value="1"/>
</dbReference>
<feature type="domain" description="IF rod" evidence="6">
    <location>
        <begin position="90"/>
        <end position="401"/>
    </location>
</feature>
<sequence length="436" mass="47637">MSMYSNRSVTFSGGSRLSSMKSPSVHGGSGGAGVRISSSVASRSFASGGGGGFSSGVGGGFSSGGFGGGFSSSAGGGFNLSDAVDISDNKKAAMQNLNDRLASYLEKVRKLEAANAELELKIRQFLESKAKPAGHDYSAYYSVISDLQDKITEATCAKGNIILSIDNAKLASDDFRVKYETEMTMRQGVEADIAGLKRILDELTLARSDLEMQIESLREELIYLKKNHEEDMLGLRSQVSGQVNVEVEAAPQQDLTAIMNEIREHYESVANKNRKELENWFQAKSEELTKEVTASTETLATSKTEITELKRTLQSLEIELQSQLSMKAGLEGTLAETQNRYAMRLAGYQQQVVSLEEQLMMLKADLERQSQEYQVLLDMKTRLEMEIAEYRRLLDGEGASSSSSSSSTSTTTRKVVIVTQEITENGETKTETQTIK</sequence>
<reference evidence="7" key="2">
    <citation type="submission" date="2016-06" db="EMBL/GenBank/DDBJ databases">
        <title>The genome of a short-lived fish provides insights into sex chromosome evolution and the genetic control of aging.</title>
        <authorList>
            <person name="Reichwald K."/>
            <person name="Felder M."/>
            <person name="Petzold A."/>
            <person name="Koch P."/>
            <person name="Groth M."/>
            <person name="Platzer M."/>
        </authorList>
    </citation>
    <scope>NUCLEOTIDE SEQUENCE</scope>
    <source>
        <tissue evidence="7">Brain</tissue>
    </source>
</reference>
<dbReference type="GO" id="GO:0005198">
    <property type="term" value="F:structural molecule activity"/>
    <property type="evidence" value="ECO:0007669"/>
    <property type="project" value="InterPro"/>
</dbReference>
<dbReference type="FunFam" id="1.20.5.500:FF:000001">
    <property type="entry name" value="Type II keratin 23"/>
    <property type="match status" value="1"/>
</dbReference>
<keyword evidence="2" id="KW-0403">Intermediate filament</keyword>
<feature type="coiled-coil region" evidence="4">
    <location>
        <begin position="87"/>
        <end position="128"/>
    </location>
</feature>
<keyword evidence="3 4" id="KW-0175">Coiled coil</keyword>
<feature type="compositionally biased region" description="Low complexity" evidence="5">
    <location>
        <begin position="400"/>
        <end position="412"/>
    </location>
</feature>
<feature type="coiled-coil region" evidence="4">
    <location>
        <begin position="193"/>
        <end position="227"/>
    </location>
</feature>
<feature type="compositionally biased region" description="Polar residues" evidence="5">
    <location>
        <begin position="1"/>
        <end position="22"/>
    </location>
</feature>
<protein>
    <submittedName>
        <fullName evidence="7">Zgc:92533</fullName>
    </submittedName>
</protein>
<dbReference type="EMBL" id="HAEE01002429">
    <property type="protein sequence ID" value="SBR22449.1"/>
    <property type="molecule type" value="Transcribed_RNA"/>
</dbReference>
<dbReference type="InterPro" id="IPR039008">
    <property type="entry name" value="IF_rod_dom"/>
</dbReference>
<dbReference type="Pfam" id="PF00038">
    <property type="entry name" value="Filament"/>
    <property type="match status" value="1"/>
</dbReference>